<accession>M5RSW0</accession>
<gene>
    <name evidence="1" type="ORF">RMSM_06018</name>
</gene>
<proteinExistence type="predicted"/>
<dbReference type="PATRIC" id="fig|1265738.3.peg.6005"/>
<dbReference type="Proteomes" id="UP000011991">
    <property type="component" value="Unassembled WGS sequence"/>
</dbReference>
<sequence>MELLPLTIQVPSTESLLILPLHLLGVLLFTDLELQQKVILNAADYLCVLATTTARDRSDDHDWKHA</sequence>
<evidence type="ECO:0000313" key="2">
    <source>
        <dbReference type="Proteomes" id="UP000011991"/>
    </source>
</evidence>
<organism evidence="1 2">
    <name type="scientific">Rhodopirellula maiorica SM1</name>
    <dbReference type="NCBI Taxonomy" id="1265738"/>
    <lineage>
        <taxon>Bacteria</taxon>
        <taxon>Pseudomonadati</taxon>
        <taxon>Planctomycetota</taxon>
        <taxon>Planctomycetia</taxon>
        <taxon>Pirellulales</taxon>
        <taxon>Pirellulaceae</taxon>
        <taxon>Novipirellula</taxon>
    </lineage>
</organism>
<reference evidence="1 2" key="1">
    <citation type="journal article" date="2013" name="Mar. Genomics">
        <title>Expression of sulfatases in Rhodopirellula baltica and the diversity of sulfatases in the genus Rhodopirellula.</title>
        <authorList>
            <person name="Wegner C.E."/>
            <person name="Richter-Heitmann T."/>
            <person name="Klindworth A."/>
            <person name="Klockow C."/>
            <person name="Richter M."/>
            <person name="Achstetter T."/>
            <person name="Glockner F.O."/>
            <person name="Harder J."/>
        </authorList>
    </citation>
    <scope>NUCLEOTIDE SEQUENCE [LARGE SCALE GENOMIC DNA]</scope>
    <source>
        <strain evidence="1 2">SM1</strain>
    </source>
</reference>
<dbReference type="EMBL" id="ANOG01000869">
    <property type="protein sequence ID" value="EMI17059.1"/>
    <property type="molecule type" value="Genomic_DNA"/>
</dbReference>
<dbReference type="AlphaFoldDB" id="M5RSW0"/>
<keyword evidence="2" id="KW-1185">Reference proteome</keyword>
<name>M5RSW0_9BACT</name>
<comment type="caution">
    <text evidence="1">The sequence shown here is derived from an EMBL/GenBank/DDBJ whole genome shotgun (WGS) entry which is preliminary data.</text>
</comment>
<evidence type="ECO:0000313" key="1">
    <source>
        <dbReference type="EMBL" id="EMI17059.1"/>
    </source>
</evidence>
<protein>
    <submittedName>
        <fullName evidence="1">Uncharacterized protein</fullName>
    </submittedName>
</protein>